<gene>
    <name evidence="2" type="ORF">EYF80_031092</name>
</gene>
<evidence type="ECO:0000256" key="1">
    <source>
        <dbReference type="SAM" id="MobiDB-lite"/>
    </source>
</evidence>
<dbReference type="EMBL" id="SRLO01000373">
    <property type="protein sequence ID" value="TNN58678.1"/>
    <property type="molecule type" value="Genomic_DNA"/>
</dbReference>
<reference evidence="2 3" key="1">
    <citation type="submission" date="2019-03" db="EMBL/GenBank/DDBJ databases">
        <title>First draft genome of Liparis tanakae, snailfish: a comprehensive survey of snailfish specific genes.</title>
        <authorList>
            <person name="Kim W."/>
            <person name="Song I."/>
            <person name="Jeong J.-H."/>
            <person name="Kim D."/>
            <person name="Kim S."/>
            <person name="Ryu S."/>
            <person name="Song J.Y."/>
            <person name="Lee S.K."/>
        </authorList>
    </citation>
    <scope>NUCLEOTIDE SEQUENCE [LARGE SCALE GENOMIC DNA]</scope>
    <source>
        <tissue evidence="2">Muscle</tissue>
    </source>
</reference>
<protein>
    <submittedName>
        <fullName evidence="2">Uncharacterized protein</fullName>
    </submittedName>
</protein>
<evidence type="ECO:0000313" key="2">
    <source>
        <dbReference type="EMBL" id="TNN58678.1"/>
    </source>
</evidence>
<comment type="caution">
    <text evidence="2">The sequence shown here is derived from an EMBL/GenBank/DDBJ whole genome shotgun (WGS) entry which is preliminary data.</text>
</comment>
<feature type="region of interest" description="Disordered" evidence="1">
    <location>
        <begin position="97"/>
        <end position="139"/>
    </location>
</feature>
<proteinExistence type="predicted"/>
<name>A0A4Z2GYJ0_9TELE</name>
<feature type="region of interest" description="Disordered" evidence="1">
    <location>
        <begin position="172"/>
        <end position="194"/>
    </location>
</feature>
<organism evidence="2 3">
    <name type="scientific">Liparis tanakae</name>
    <name type="common">Tanaka's snailfish</name>
    <dbReference type="NCBI Taxonomy" id="230148"/>
    <lineage>
        <taxon>Eukaryota</taxon>
        <taxon>Metazoa</taxon>
        <taxon>Chordata</taxon>
        <taxon>Craniata</taxon>
        <taxon>Vertebrata</taxon>
        <taxon>Euteleostomi</taxon>
        <taxon>Actinopterygii</taxon>
        <taxon>Neopterygii</taxon>
        <taxon>Teleostei</taxon>
        <taxon>Neoteleostei</taxon>
        <taxon>Acanthomorphata</taxon>
        <taxon>Eupercaria</taxon>
        <taxon>Perciformes</taxon>
        <taxon>Cottioidei</taxon>
        <taxon>Cottales</taxon>
        <taxon>Liparidae</taxon>
        <taxon>Liparis</taxon>
    </lineage>
</organism>
<sequence length="194" mass="21398">MLCTGSCRGPSKSPPAERPFLSSWLKMKAEFSSLINQGSKSGGPTDSQLKFQCHLLGPEQVLVFENGPLQVDDPLGPQRDLQHSPHLEVHFTRAQDHHIRQNHQSYADHDDHQQLGGPNARSDVSKAHGGEGDDAEVEGVEEGEVFPRSLQGITRIQALHVALPLPGTTTKWVRPPRPMHGRIGPGWKDNSRIH</sequence>
<dbReference type="AlphaFoldDB" id="A0A4Z2GYJ0"/>
<accession>A0A4Z2GYJ0</accession>
<evidence type="ECO:0000313" key="3">
    <source>
        <dbReference type="Proteomes" id="UP000314294"/>
    </source>
</evidence>
<dbReference type="Proteomes" id="UP000314294">
    <property type="component" value="Unassembled WGS sequence"/>
</dbReference>
<keyword evidence="3" id="KW-1185">Reference proteome</keyword>